<feature type="region of interest" description="Disordered" evidence="1">
    <location>
        <begin position="1"/>
        <end position="20"/>
    </location>
</feature>
<evidence type="ECO:0000313" key="3">
    <source>
        <dbReference type="Proteomes" id="UP001362999"/>
    </source>
</evidence>
<evidence type="ECO:0000313" key="2">
    <source>
        <dbReference type="EMBL" id="KAK6992635.1"/>
    </source>
</evidence>
<organism evidence="2 3">
    <name type="scientific">Favolaschia claudopus</name>
    <dbReference type="NCBI Taxonomy" id="2862362"/>
    <lineage>
        <taxon>Eukaryota</taxon>
        <taxon>Fungi</taxon>
        <taxon>Dikarya</taxon>
        <taxon>Basidiomycota</taxon>
        <taxon>Agaricomycotina</taxon>
        <taxon>Agaricomycetes</taxon>
        <taxon>Agaricomycetidae</taxon>
        <taxon>Agaricales</taxon>
        <taxon>Marasmiineae</taxon>
        <taxon>Mycenaceae</taxon>
        <taxon>Favolaschia</taxon>
    </lineage>
</organism>
<comment type="caution">
    <text evidence="2">The sequence shown here is derived from an EMBL/GenBank/DDBJ whole genome shotgun (WGS) entry which is preliminary data.</text>
</comment>
<accession>A0AAV9ZV36</accession>
<proteinExistence type="predicted"/>
<reference evidence="2 3" key="1">
    <citation type="journal article" date="2024" name="J Genomics">
        <title>Draft genome sequencing and assembly of Favolaschia claudopus CIRM-BRFM 2984 isolated from oak limbs.</title>
        <authorList>
            <person name="Navarro D."/>
            <person name="Drula E."/>
            <person name="Chaduli D."/>
            <person name="Cazenave R."/>
            <person name="Ahrendt S."/>
            <person name="Wang J."/>
            <person name="Lipzen A."/>
            <person name="Daum C."/>
            <person name="Barry K."/>
            <person name="Grigoriev I.V."/>
            <person name="Favel A."/>
            <person name="Rosso M.N."/>
            <person name="Martin F."/>
        </authorList>
    </citation>
    <scope>NUCLEOTIDE SEQUENCE [LARGE SCALE GENOMIC DNA]</scope>
    <source>
        <strain evidence="2 3">CIRM-BRFM 2984</strain>
    </source>
</reference>
<sequence>MNPEVPVLNNDEDSGGGRRDEHGLWRGRSLTYFNITAAIIKLRRCIPNFSITTSRLICLLSVFLNPSSPISTSFDLDLSRFVKFVKSREFLWVGFGVRCMVLAKFQVIKGLKYIRTIIAQKNQSAGLAIELRILMVVWVIPFTRIPNGISSCARVEDRRRMSNSALRHEIREGDCPGGETFVHPFIEEMTCGANFFAASVSAVFQRFEGGAETRRYDIVGSTAFVLSMSVNHLAKQHQMPLISFTASAVYNLKGDQLVEIFLGWPNGVYSCAVSN</sequence>
<dbReference type="EMBL" id="JAWWNJ010000108">
    <property type="protein sequence ID" value="KAK6992635.1"/>
    <property type="molecule type" value="Genomic_DNA"/>
</dbReference>
<dbReference type="AlphaFoldDB" id="A0AAV9ZV36"/>
<evidence type="ECO:0000256" key="1">
    <source>
        <dbReference type="SAM" id="MobiDB-lite"/>
    </source>
</evidence>
<protein>
    <submittedName>
        <fullName evidence="2">Uncharacterized protein</fullName>
    </submittedName>
</protein>
<dbReference type="Proteomes" id="UP001362999">
    <property type="component" value="Unassembled WGS sequence"/>
</dbReference>
<name>A0AAV9ZV36_9AGAR</name>
<gene>
    <name evidence="2" type="ORF">R3P38DRAFT_2802196</name>
</gene>
<keyword evidence="3" id="KW-1185">Reference proteome</keyword>